<name>A0ABQ3MRW3_9PSEU</name>
<accession>A0ABQ3MRW3</accession>
<keyword evidence="1" id="KW-1133">Transmembrane helix</keyword>
<comment type="caution">
    <text evidence="2">The sequence shown here is derived from an EMBL/GenBank/DDBJ whole genome shotgun (WGS) entry which is preliminary data.</text>
</comment>
<feature type="transmembrane region" description="Helical" evidence="1">
    <location>
        <begin position="52"/>
        <end position="71"/>
    </location>
</feature>
<dbReference type="EMBL" id="BNAR01000018">
    <property type="protein sequence ID" value="GHH57952.1"/>
    <property type="molecule type" value="Genomic_DNA"/>
</dbReference>
<evidence type="ECO:0000313" key="3">
    <source>
        <dbReference type="Proteomes" id="UP000605568"/>
    </source>
</evidence>
<feature type="transmembrane region" description="Helical" evidence="1">
    <location>
        <begin position="20"/>
        <end position="46"/>
    </location>
</feature>
<evidence type="ECO:0000256" key="1">
    <source>
        <dbReference type="SAM" id="Phobius"/>
    </source>
</evidence>
<keyword evidence="1" id="KW-0812">Transmembrane</keyword>
<evidence type="ECO:0000313" key="2">
    <source>
        <dbReference type="EMBL" id="GHH57952.1"/>
    </source>
</evidence>
<proteinExistence type="predicted"/>
<gene>
    <name evidence="2" type="ORF">GCM10017774_78570</name>
</gene>
<keyword evidence="3" id="KW-1185">Reference proteome</keyword>
<reference evidence="3" key="1">
    <citation type="journal article" date="2019" name="Int. J. Syst. Evol. Microbiol.">
        <title>The Global Catalogue of Microorganisms (GCM) 10K type strain sequencing project: providing services to taxonomists for standard genome sequencing and annotation.</title>
        <authorList>
            <consortium name="The Broad Institute Genomics Platform"/>
            <consortium name="The Broad Institute Genome Sequencing Center for Infectious Disease"/>
            <person name="Wu L."/>
            <person name="Ma J."/>
        </authorList>
    </citation>
    <scope>NUCLEOTIDE SEQUENCE [LARGE SCALE GENOMIC DNA]</scope>
    <source>
        <strain evidence="3">CGMCC 4.7367</strain>
    </source>
</reference>
<sequence length="87" mass="8658">MRCIGATSGQITGVMPGEIVAVVLVDVVLGLLVAAITIVGVWLGLASADAEAVIGVPVATWVVIALVGGMLPTARALRVTAAARPVE</sequence>
<evidence type="ECO:0008006" key="4">
    <source>
        <dbReference type="Google" id="ProtNLM"/>
    </source>
</evidence>
<organism evidence="2 3">
    <name type="scientific">Lentzea cavernae</name>
    <dbReference type="NCBI Taxonomy" id="2020703"/>
    <lineage>
        <taxon>Bacteria</taxon>
        <taxon>Bacillati</taxon>
        <taxon>Actinomycetota</taxon>
        <taxon>Actinomycetes</taxon>
        <taxon>Pseudonocardiales</taxon>
        <taxon>Pseudonocardiaceae</taxon>
        <taxon>Lentzea</taxon>
    </lineage>
</organism>
<protein>
    <recommendedName>
        <fullName evidence="4">ABC transport system permease protein</fullName>
    </recommendedName>
</protein>
<dbReference type="Proteomes" id="UP000605568">
    <property type="component" value="Unassembled WGS sequence"/>
</dbReference>
<keyword evidence="1" id="KW-0472">Membrane</keyword>